<dbReference type="HOGENOM" id="CLU_3254163_0_0_11"/>
<protein>
    <submittedName>
        <fullName evidence="1">Uncharacterized protein</fullName>
    </submittedName>
</protein>
<dbReference type="AlphaFoldDB" id="E6M659"/>
<name>E6M659_9ACTO</name>
<proteinExistence type="predicted"/>
<keyword evidence="2" id="KW-1185">Reference proteome</keyword>
<dbReference type="Proteomes" id="UP000003343">
    <property type="component" value="Unassembled WGS sequence"/>
</dbReference>
<accession>E6M659</accession>
<comment type="caution">
    <text evidence="1">The sequence shown here is derived from an EMBL/GenBank/DDBJ whole genome shotgun (WGS) entry which is preliminary data.</text>
</comment>
<evidence type="ECO:0000313" key="1">
    <source>
        <dbReference type="EMBL" id="EFU81228.1"/>
    </source>
</evidence>
<sequence>MIFSFLNLPDRYRGDAAGTLFSRGGRLDDVSWHLAAFPRRPW</sequence>
<organism evidence="1 2">
    <name type="scientific">Mobiluncus holmesii ATCC 35242</name>
    <dbReference type="NCBI Taxonomy" id="887899"/>
    <lineage>
        <taxon>Bacteria</taxon>
        <taxon>Bacillati</taxon>
        <taxon>Actinomycetota</taxon>
        <taxon>Actinomycetes</taxon>
        <taxon>Actinomycetales</taxon>
        <taxon>Actinomycetaceae</taxon>
        <taxon>Mobiluncus</taxon>
    </lineage>
</organism>
<dbReference type="EMBL" id="AEPZ01000012">
    <property type="protein sequence ID" value="EFU81228.1"/>
    <property type="molecule type" value="Genomic_DNA"/>
</dbReference>
<gene>
    <name evidence="1" type="ORF">HMPREF0576_1741</name>
</gene>
<evidence type="ECO:0000313" key="2">
    <source>
        <dbReference type="Proteomes" id="UP000003343"/>
    </source>
</evidence>
<reference evidence="1 2" key="1">
    <citation type="submission" date="2010-12" db="EMBL/GenBank/DDBJ databases">
        <authorList>
            <person name="Muzny D."/>
            <person name="Qin X."/>
            <person name="Deng J."/>
            <person name="Jiang H."/>
            <person name="Liu Y."/>
            <person name="Qu J."/>
            <person name="Song X.-Z."/>
            <person name="Zhang L."/>
            <person name="Thornton R."/>
            <person name="Coyle M."/>
            <person name="Francisco L."/>
            <person name="Jackson L."/>
            <person name="Javaid M."/>
            <person name="Korchina V."/>
            <person name="Kovar C."/>
            <person name="Mata R."/>
            <person name="Mathew T."/>
            <person name="Ngo R."/>
            <person name="Nguyen L."/>
            <person name="Nguyen N."/>
            <person name="Okwuonu G."/>
            <person name="Ongeri F."/>
            <person name="Pham C."/>
            <person name="Simmons D."/>
            <person name="Wilczek-Boney K."/>
            <person name="Hale W."/>
            <person name="Jakkamsetti A."/>
            <person name="Pham P."/>
            <person name="Ruth R."/>
            <person name="San Lucas F."/>
            <person name="Warren J."/>
            <person name="Zhang J."/>
            <person name="Zhao Z."/>
            <person name="Zhou C."/>
            <person name="Zhu D."/>
            <person name="Lee S."/>
            <person name="Bess C."/>
            <person name="Blankenburg K."/>
            <person name="Forbes L."/>
            <person name="Fu Q."/>
            <person name="Gubbala S."/>
            <person name="Hirani K."/>
            <person name="Jayaseelan J.C."/>
            <person name="Lara F."/>
            <person name="Munidasa M."/>
            <person name="Palculict T."/>
            <person name="Patil S."/>
            <person name="Pu L.-L."/>
            <person name="Saada N."/>
            <person name="Tang L."/>
            <person name="Weissenberger G."/>
            <person name="Zhu Y."/>
            <person name="Hemphill L."/>
            <person name="Shang Y."/>
            <person name="Youmans B."/>
            <person name="Ayvaz T."/>
            <person name="Ross M."/>
            <person name="Santibanez J."/>
            <person name="Aqrawi P."/>
            <person name="Gross S."/>
            <person name="Joshi V."/>
            <person name="Fowler G."/>
            <person name="Nazareth L."/>
            <person name="Reid J."/>
            <person name="Worley K."/>
            <person name="Petrosino J."/>
            <person name="Highlander S."/>
            <person name="Gibbs R."/>
        </authorList>
    </citation>
    <scope>NUCLEOTIDE SEQUENCE [LARGE SCALE GENOMIC DNA]</scope>
    <source>
        <strain evidence="1 2">ATCC 35242</strain>
    </source>
</reference>